<reference evidence="2 3" key="1">
    <citation type="submission" date="2023-07" db="EMBL/GenBank/DDBJ databases">
        <title>Genomic Encyclopedia of Type Strains, Phase IV (KMG-IV): sequencing the most valuable type-strain genomes for metagenomic binning, comparative biology and taxonomic classification.</title>
        <authorList>
            <person name="Goeker M."/>
        </authorList>
    </citation>
    <scope>NUCLEOTIDE SEQUENCE [LARGE SCALE GENOMIC DNA]</scope>
    <source>
        <strain evidence="2 3">DSM 45903</strain>
    </source>
</reference>
<dbReference type="CDD" id="cd06259">
    <property type="entry name" value="YdcF-like"/>
    <property type="match status" value="1"/>
</dbReference>
<evidence type="ECO:0000313" key="3">
    <source>
        <dbReference type="Proteomes" id="UP001185012"/>
    </source>
</evidence>
<evidence type="ECO:0000259" key="1">
    <source>
        <dbReference type="Pfam" id="PF02698"/>
    </source>
</evidence>
<dbReference type="Proteomes" id="UP001185012">
    <property type="component" value="Unassembled WGS sequence"/>
</dbReference>
<keyword evidence="3" id="KW-1185">Reference proteome</keyword>
<dbReference type="InterPro" id="IPR014729">
    <property type="entry name" value="Rossmann-like_a/b/a_fold"/>
</dbReference>
<feature type="domain" description="DUF218" evidence="1">
    <location>
        <begin position="41"/>
        <end position="173"/>
    </location>
</feature>
<evidence type="ECO:0000313" key="2">
    <source>
        <dbReference type="EMBL" id="MDR6226268.1"/>
    </source>
</evidence>
<dbReference type="RefSeq" id="WP_309865901.1">
    <property type="nucleotide sequence ID" value="NZ_JAVDQG010000004.1"/>
</dbReference>
<dbReference type="InterPro" id="IPR003848">
    <property type="entry name" value="DUF218"/>
</dbReference>
<dbReference type="EMBL" id="JAVDQG010000004">
    <property type="protein sequence ID" value="MDR6226268.1"/>
    <property type="molecule type" value="Genomic_DNA"/>
</dbReference>
<dbReference type="PROSITE" id="PS51257">
    <property type="entry name" value="PROKAR_LIPOPROTEIN"/>
    <property type="match status" value="1"/>
</dbReference>
<dbReference type="Pfam" id="PF02698">
    <property type="entry name" value="DUF218"/>
    <property type="match status" value="1"/>
</dbReference>
<protein>
    <submittedName>
        <fullName evidence="2">Uncharacterized SAM-binding protein YcdF (DUF218 family)</fullName>
    </submittedName>
</protein>
<name>A0ABU1INF7_9BACL</name>
<comment type="caution">
    <text evidence="2">The sequence shown here is derived from an EMBL/GenBank/DDBJ whole genome shotgun (WGS) entry which is preliminary data.</text>
</comment>
<sequence>MRRILVILALFVCGCLLVGGIYLWTLVSQYDDTPFPTEKRDVAIVLGAALWEEEPSPALRERLEAALQLYEEGLVEVLVLSGGEGNDGISEAEGMKRYLAAKGIPAESLLLENQAANTWENLHYSQWIIQQAGATEVYLVTHDYHMKRAMEMAKRIQMDAVPVPVHSRVLFTPYHKTRESLAFVKFRLFQSG</sequence>
<organism evidence="2 3">
    <name type="scientific">Desmospora profundinema</name>
    <dbReference type="NCBI Taxonomy" id="1571184"/>
    <lineage>
        <taxon>Bacteria</taxon>
        <taxon>Bacillati</taxon>
        <taxon>Bacillota</taxon>
        <taxon>Bacilli</taxon>
        <taxon>Bacillales</taxon>
        <taxon>Thermoactinomycetaceae</taxon>
        <taxon>Desmospora</taxon>
    </lineage>
</organism>
<gene>
    <name evidence="2" type="ORF">JOE21_002274</name>
</gene>
<dbReference type="PANTHER" id="PTHR30336">
    <property type="entry name" value="INNER MEMBRANE PROTEIN, PROBABLE PERMEASE"/>
    <property type="match status" value="1"/>
</dbReference>
<accession>A0ABU1INF7</accession>
<dbReference type="Gene3D" id="3.40.50.620">
    <property type="entry name" value="HUPs"/>
    <property type="match status" value="1"/>
</dbReference>
<dbReference type="PANTHER" id="PTHR30336:SF20">
    <property type="entry name" value="DUF218 DOMAIN-CONTAINING PROTEIN"/>
    <property type="match status" value="1"/>
</dbReference>
<dbReference type="InterPro" id="IPR051599">
    <property type="entry name" value="Cell_Envelope_Assoc"/>
</dbReference>
<proteinExistence type="predicted"/>